<gene>
    <name evidence="1" type="ORF">HDF12_004441</name>
</gene>
<dbReference type="EMBL" id="JACCCV010000002">
    <property type="protein sequence ID" value="NYF54042.1"/>
    <property type="molecule type" value="Genomic_DNA"/>
</dbReference>
<dbReference type="AlphaFoldDB" id="A0A7Y9T504"/>
<accession>A0A7Y9T504</accession>
<evidence type="ECO:0000313" key="2">
    <source>
        <dbReference type="Proteomes" id="UP000534186"/>
    </source>
</evidence>
<evidence type="ECO:0000313" key="1">
    <source>
        <dbReference type="EMBL" id="NYF54042.1"/>
    </source>
</evidence>
<proteinExistence type="predicted"/>
<organism evidence="1 2">
    <name type="scientific">Tunturiibacter lichenicola</name>
    <dbReference type="NCBI Taxonomy" id="2051959"/>
    <lineage>
        <taxon>Bacteria</taxon>
        <taxon>Pseudomonadati</taxon>
        <taxon>Acidobacteriota</taxon>
        <taxon>Terriglobia</taxon>
        <taxon>Terriglobales</taxon>
        <taxon>Acidobacteriaceae</taxon>
        <taxon>Tunturiibacter</taxon>
    </lineage>
</organism>
<dbReference type="InterPro" id="IPR025737">
    <property type="entry name" value="FApF"/>
</dbReference>
<reference evidence="1 2" key="1">
    <citation type="submission" date="2020-07" db="EMBL/GenBank/DDBJ databases">
        <title>Genomic Encyclopedia of Type Strains, Phase IV (KMG-V): Genome sequencing to study the core and pangenomes of soil and plant-associated prokaryotes.</title>
        <authorList>
            <person name="Whitman W."/>
        </authorList>
    </citation>
    <scope>NUCLEOTIDE SEQUENCE [LARGE SCALE GENOMIC DNA]</scope>
    <source>
        <strain evidence="1 2">M8UP30</strain>
    </source>
</reference>
<comment type="caution">
    <text evidence="1">The sequence shown here is derived from an EMBL/GenBank/DDBJ whole genome shotgun (WGS) entry which is preliminary data.</text>
</comment>
<evidence type="ECO:0008006" key="3">
    <source>
        <dbReference type="Google" id="ProtNLM"/>
    </source>
</evidence>
<dbReference type="Pfam" id="PF13557">
    <property type="entry name" value="Phenol_MetA_deg"/>
    <property type="match status" value="1"/>
</dbReference>
<protein>
    <recommendedName>
        <fullName evidence="3">Transporter</fullName>
    </recommendedName>
</protein>
<dbReference type="Proteomes" id="UP000534186">
    <property type="component" value="Unassembled WGS sequence"/>
</dbReference>
<sequence length="294" mass="31292">MPGQFGLNAGVVPSPGLTYANLALNYSASSLNDANGNHRPNVVGTYGFWADENIFYFVLKKKILGASFAPYISVNVANGSLVADISGTNLGASGGGSGFGDLWVQPVNLGWHLKRADIVAGYAFVAPTGRFVAGASNNVGSGYWGNDLTFGTTVYVTKNKGTSLNLSTDWETHGQKTGTALTPGKTFTTEWGAGQVLPLKKDFSRLLQLGVIGYDQWQVSANSGTIGNLPASSVPFYSVHAVGLQSNFILPPKNLNFFFKYLNEYKAISRPEGRTIVFGGSWTLRIPKPAAPKP</sequence>
<name>A0A7Y9T504_9BACT</name>